<reference evidence="15" key="1">
    <citation type="submission" date="2025-08" db="UniProtKB">
        <authorList>
            <consortium name="Ensembl"/>
        </authorList>
    </citation>
    <scope>IDENTIFICATION</scope>
</reference>
<dbReference type="InterPro" id="IPR036322">
    <property type="entry name" value="WD40_repeat_dom_sf"/>
</dbReference>
<evidence type="ECO:0000256" key="6">
    <source>
        <dbReference type="ARBA" id="ARBA00022574"/>
    </source>
</evidence>
<feature type="compositionally biased region" description="Low complexity" evidence="12">
    <location>
        <begin position="825"/>
        <end position="837"/>
    </location>
</feature>
<evidence type="ECO:0000256" key="12">
    <source>
        <dbReference type="SAM" id="MobiDB-lite"/>
    </source>
</evidence>
<evidence type="ECO:0000256" key="1">
    <source>
        <dbReference type="ARBA" id="ARBA00004123"/>
    </source>
</evidence>
<keyword evidence="16" id="KW-1185">Reference proteome</keyword>
<dbReference type="FunFam" id="2.130.10.10:FF:000138">
    <property type="entry name" value="Enhancer of mRNA-decapping protein 4"/>
    <property type="match status" value="1"/>
</dbReference>
<evidence type="ECO:0000313" key="16">
    <source>
        <dbReference type="Proteomes" id="UP000694565"/>
    </source>
</evidence>
<keyword evidence="5" id="KW-0963">Cytoplasm</keyword>
<evidence type="ECO:0000256" key="9">
    <source>
        <dbReference type="ARBA" id="ARBA00023242"/>
    </source>
</evidence>
<reference evidence="15" key="2">
    <citation type="submission" date="2025-09" db="UniProtKB">
        <authorList>
            <consortium name="Ensembl"/>
        </authorList>
    </citation>
    <scope>IDENTIFICATION</scope>
</reference>
<dbReference type="Gene3D" id="1.10.220.100">
    <property type="entry name" value="conserved c-terminal region of ge- 1"/>
    <property type="match status" value="1"/>
</dbReference>
<dbReference type="Pfam" id="PF16529">
    <property type="entry name" value="Ge1_WD40"/>
    <property type="match status" value="1"/>
</dbReference>
<dbReference type="SMART" id="SM00320">
    <property type="entry name" value="WD40"/>
    <property type="match status" value="3"/>
</dbReference>
<feature type="region of interest" description="Disordered" evidence="12">
    <location>
        <begin position="522"/>
        <end position="547"/>
    </location>
</feature>
<proteinExistence type="inferred from homology"/>
<dbReference type="InterPro" id="IPR045152">
    <property type="entry name" value="EDC4-like"/>
</dbReference>
<dbReference type="SUPFAM" id="SSF50978">
    <property type="entry name" value="WD40 repeat-like"/>
    <property type="match status" value="1"/>
</dbReference>
<evidence type="ECO:0000256" key="4">
    <source>
        <dbReference type="ARBA" id="ARBA00015762"/>
    </source>
</evidence>
<dbReference type="Gene3D" id="2.130.10.10">
    <property type="entry name" value="YVTN repeat-like/Quinoprotein amine dehydrogenase"/>
    <property type="match status" value="1"/>
</dbReference>
<comment type="similarity">
    <text evidence="3">Belongs to the WD repeat EDC4 family.</text>
</comment>
<evidence type="ECO:0000256" key="7">
    <source>
        <dbReference type="ARBA" id="ARBA00022737"/>
    </source>
</evidence>
<dbReference type="GO" id="GO:0005634">
    <property type="term" value="C:nucleus"/>
    <property type="evidence" value="ECO:0007669"/>
    <property type="project" value="UniProtKB-SubCell"/>
</dbReference>
<dbReference type="Gene3D" id="6.10.140.270">
    <property type="match status" value="1"/>
</dbReference>
<feature type="domain" description="Enhancer of mRNA-decapping protein 4 C-terminal" evidence="14">
    <location>
        <begin position="1172"/>
        <end position="1292"/>
    </location>
</feature>
<dbReference type="PANTHER" id="PTHR15598">
    <property type="entry name" value="ENHANCER OF MRNA-DECAPPING PROTEIN 4"/>
    <property type="match status" value="1"/>
</dbReference>
<dbReference type="PROSITE" id="PS50082">
    <property type="entry name" value="WD_REPEATS_2"/>
    <property type="match status" value="1"/>
</dbReference>
<name>A0A8C2WHZ2_CYCLU</name>
<evidence type="ECO:0000259" key="14">
    <source>
        <dbReference type="Pfam" id="PF21289"/>
    </source>
</evidence>
<gene>
    <name evidence="15" type="primary">edc4</name>
</gene>
<feature type="coiled-coil region" evidence="11">
    <location>
        <begin position="869"/>
        <end position="929"/>
    </location>
</feature>
<evidence type="ECO:0000259" key="13">
    <source>
        <dbReference type="Pfam" id="PF16529"/>
    </source>
</evidence>
<dbReference type="Proteomes" id="UP000694565">
    <property type="component" value="Unplaced"/>
</dbReference>
<evidence type="ECO:0000313" key="15">
    <source>
        <dbReference type="Ensembl" id="ENSCLMP00005004695.1"/>
    </source>
</evidence>
<dbReference type="Ensembl" id="ENSCLMT00005005047.1">
    <property type="protein sequence ID" value="ENSCLMP00005004695.1"/>
    <property type="gene ID" value="ENSCLMG00005000656.1"/>
</dbReference>
<evidence type="ECO:0000256" key="8">
    <source>
        <dbReference type="ARBA" id="ARBA00023054"/>
    </source>
</evidence>
<keyword evidence="9" id="KW-0539">Nucleus</keyword>
<feature type="compositionally biased region" description="Low complexity" evidence="12">
    <location>
        <begin position="577"/>
        <end position="589"/>
    </location>
</feature>
<feature type="region of interest" description="Disordered" evidence="12">
    <location>
        <begin position="774"/>
        <end position="855"/>
    </location>
</feature>
<dbReference type="InterPro" id="IPR001680">
    <property type="entry name" value="WD40_rpt"/>
</dbReference>
<dbReference type="PROSITE" id="PS50294">
    <property type="entry name" value="WD_REPEATS_REGION"/>
    <property type="match status" value="1"/>
</dbReference>
<dbReference type="GO" id="GO:0031087">
    <property type="term" value="P:deadenylation-independent decapping of nuclear-transcribed mRNA"/>
    <property type="evidence" value="ECO:0007669"/>
    <property type="project" value="InterPro"/>
</dbReference>
<dbReference type="GO" id="GO:0000932">
    <property type="term" value="C:P-body"/>
    <property type="evidence" value="ECO:0007669"/>
    <property type="project" value="UniProtKB-SubCell"/>
</dbReference>
<feature type="repeat" description="WD" evidence="10">
    <location>
        <begin position="273"/>
        <end position="306"/>
    </location>
</feature>
<comment type="subcellular location">
    <subcellularLocation>
        <location evidence="2">Cytoplasm</location>
        <location evidence="2">P-body</location>
    </subcellularLocation>
    <subcellularLocation>
        <location evidence="1">Nucleus</location>
    </subcellularLocation>
</comment>
<dbReference type="FunFam" id="1.10.220.100:FF:000001">
    <property type="entry name" value="Enhancer of mRNA-decapping protein 4"/>
    <property type="match status" value="1"/>
</dbReference>
<feature type="compositionally biased region" description="Basic and acidic residues" evidence="12">
    <location>
        <begin position="527"/>
        <end position="537"/>
    </location>
</feature>
<evidence type="ECO:0000256" key="2">
    <source>
        <dbReference type="ARBA" id="ARBA00004201"/>
    </source>
</evidence>
<feature type="domain" description="Enhancer of mRNA-decapping protein 4 WD40 repeat region" evidence="13">
    <location>
        <begin position="97"/>
        <end position="419"/>
    </location>
</feature>
<dbReference type="GeneTree" id="ENSGT00510000047791"/>
<sequence>MASNSNIDIEGATQHLRDILKLDRPGNSSDALSDGLRMPSFNGELNGLLGAAGLLGSTDRSSICLSGDDGSTCIPITSNNVEIVASQDTSINSKARGSNKVKIQPVAKYDWEHKYYYGRLIAVSNSFLAYAIRGANNHAMIRVLSVSFTERSLLKGFTGAVTDLAFAHLDSSLLGCVDEAGNLMVWQLTCIGSKILDQMVVHIRRPEDSPLNSHRRLIWCPFIQDEENQDDTSQTLALLHEDLAEVWDLEILRANHSSWPVDEADVKEGLIQINGHTQRVSEGALSPDGTVLATASHDGYIKFWQIYIEGVQDKPRCLHELRPHGGRPLSCLLFCDNHKRQDPEVPFWRFLITGADQNQELKMWCTVSWTCLQTIRFSPDLFNSSVLPSLKASLDLASEFLVLTDVQRKVLYVMELRQDLDKGKASFTAVSEFLLTHPVLSFGVRDVAHCRLRHTEVLPAEEESEIMTTEGTQGPTESKSGIQIKLYCVHTKSLQDVQIWFQPNLSSSSTVFLPNSDPQDGFGFSDHLTDQSSDKESGSGSQTDLRKIPSLPATTDFLSNSGASSGTKLMTPDAFMTPSTSVPASPGSSASSLTIVTAISSNSDSTNRWTHSLTSTSLLILYMEWCFFGGFCFFNRSPLLHPQALASPSGPLALDSPQVLDSPLLPPLASPTRARSPDVISSASTAMSQDMPEIASQTLQLQRGLVSSLEPLPLSALQTDSMASAASALHLLTSPRTANNSLMPLELGGADGLVGGAVESEPRLSHTPSLLENALSQENPGAGGGSSDGSIGHTPWPAAPDITRETRNSLRDNGLGDCDPDDELASLASSSGNCGSRSSHRLPVKDWKTSPRASPKMNAEVQDELLMLLRSQQRELTDLRGQIEAMQSTIMAQVEHVLTNHQEQEQRRLERVLAESQNHQQQLQEQLGQQLSNTLSSVLTNRMDKVLREEMKKTVPSAISKSLEPVTGQLSNTIAAKLTAVEITLKDNVSKVVKSKNTTDAIGRAAAEAMQGPIQAAYKDAFQGIVLPVFERGCQSMFQQINDSFKQGTQEYIQQLESHMKNRKQREQETRDPVIGQLQQTIESFQSSTDQLTNNITANVRAEVQHQIQMMVGNLQESILSHVQRIVKGEVTLAMKEQQVVVTSSIMQAMRSAASTPVPTAHLDYQTQQANILQLLQQGQLNQAFQQALSATDLNLVLYVCETIDSQQVFGQHPCPLSQPVLLSLIQQLSSNLTTRSELKISYLEDAVMNLDHGDPLTRDHMSSVLAQVRPKLFAFLQQDPHSPLSKRARRLMMMLQGLVSH</sequence>
<keyword evidence="8 11" id="KW-0175">Coiled coil</keyword>
<feature type="region of interest" description="Disordered" evidence="12">
    <location>
        <begin position="569"/>
        <end position="589"/>
    </location>
</feature>
<dbReference type="InterPro" id="IPR015943">
    <property type="entry name" value="WD40/YVTN_repeat-like_dom_sf"/>
</dbReference>
<dbReference type="InterPro" id="IPR049404">
    <property type="entry name" value="EDC4_C"/>
</dbReference>
<dbReference type="InterPro" id="IPR044938">
    <property type="entry name" value="EDC4_C_sf"/>
</dbReference>
<organism evidence="15 16">
    <name type="scientific">Cyclopterus lumpus</name>
    <name type="common">Lumpsucker</name>
    <dbReference type="NCBI Taxonomy" id="8103"/>
    <lineage>
        <taxon>Eukaryota</taxon>
        <taxon>Metazoa</taxon>
        <taxon>Chordata</taxon>
        <taxon>Craniata</taxon>
        <taxon>Vertebrata</taxon>
        <taxon>Euteleostomi</taxon>
        <taxon>Actinopterygii</taxon>
        <taxon>Neopterygii</taxon>
        <taxon>Teleostei</taxon>
        <taxon>Neoteleostei</taxon>
        <taxon>Acanthomorphata</taxon>
        <taxon>Eupercaria</taxon>
        <taxon>Perciformes</taxon>
        <taxon>Cottioidei</taxon>
        <taxon>Cottales</taxon>
        <taxon>Cyclopteridae</taxon>
        <taxon>Cyclopterus</taxon>
    </lineage>
</organism>
<dbReference type="Pfam" id="PF21289">
    <property type="entry name" value="EDC4_C"/>
    <property type="match status" value="1"/>
</dbReference>
<keyword evidence="6 10" id="KW-0853">WD repeat</keyword>
<evidence type="ECO:0000256" key="10">
    <source>
        <dbReference type="PROSITE-ProRule" id="PRU00221"/>
    </source>
</evidence>
<evidence type="ECO:0000256" key="5">
    <source>
        <dbReference type="ARBA" id="ARBA00022490"/>
    </source>
</evidence>
<protein>
    <recommendedName>
        <fullName evidence="4">Enhancer of mRNA-decapping protein 4</fullName>
    </recommendedName>
</protein>
<dbReference type="InterPro" id="IPR032401">
    <property type="entry name" value="EDC4_WD40"/>
</dbReference>
<dbReference type="PANTHER" id="PTHR15598:SF5">
    <property type="entry name" value="ENHANCER OF MRNA-DECAPPING PROTEIN 4"/>
    <property type="match status" value="1"/>
</dbReference>
<evidence type="ECO:0000256" key="3">
    <source>
        <dbReference type="ARBA" id="ARBA00009639"/>
    </source>
</evidence>
<feature type="region of interest" description="Disordered" evidence="12">
    <location>
        <begin position="668"/>
        <end position="687"/>
    </location>
</feature>
<evidence type="ECO:0000256" key="11">
    <source>
        <dbReference type="SAM" id="Coils"/>
    </source>
</evidence>
<keyword evidence="7" id="KW-0677">Repeat</keyword>
<accession>A0A8C2WHZ2</accession>